<gene>
    <name evidence="3" type="ORF">ETAA1_45390</name>
</gene>
<dbReference type="AlphaFoldDB" id="A0A517XYG9"/>
<dbReference type="OrthoDB" id="1807117at2"/>
<accession>A0A517XYG9</accession>
<dbReference type="EMBL" id="CP036273">
    <property type="protein sequence ID" value="QDU22556.1"/>
    <property type="molecule type" value="Genomic_DNA"/>
</dbReference>
<feature type="region of interest" description="Disordered" evidence="1">
    <location>
        <begin position="1"/>
        <end position="23"/>
    </location>
</feature>
<dbReference type="Gene3D" id="3.90.1570.10">
    <property type="entry name" value="tt1808, chain A"/>
    <property type="match status" value="1"/>
</dbReference>
<dbReference type="PANTHER" id="PTHR34107">
    <property type="entry name" value="SLL0198 PROTEIN-RELATED"/>
    <property type="match status" value="1"/>
</dbReference>
<proteinExistence type="predicted"/>
<dbReference type="InterPro" id="IPR008538">
    <property type="entry name" value="Uma2"/>
</dbReference>
<evidence type="ECO:0000313" key="4">
    <source>
        <dbReference type="Proteomes" id="UP000319576"/>
    </source>
</evidence>
<reference evidence="3 4" key="1">
    <citation type="submission" date="2019-02" db="EMBL/GenBank/DDBJ databases">
        <title>Deep-cultivation of Planctomycetes and their phenomic and genomic characterization uncovers novel biology.</title>
        <authorList>
            <person name="Wiegand S."/>
            <person name="Jogler M."/>
            <person name="Boedeker C."/>
            <person name="Pinto D."/>
            <person name="Vollmers J."/>
            <person name="Rivas-Marin E."/>
            <person name="Kohn T."/>
            <person name="Peeters S.H."/>
            <person name="Heuer A."/>
            <person name="Rast P."/>
            <person name="Oberbeckmann S."/>
            <person name="Bunk B."/>
            <person name="Jeske O."/>
            <person name="Meyerdierks A."/>
            <person name="Storesund J.E."/>
            <person name="Kallscheuer N."/>
            <person name="Luecker S."/>
            <person name="Lage O.M."/>
            <person name="Pohl T."/>
            <person name="Merkel B.J."/>
            <person name="Hornburger P."/>
            <person name="Mueller R.-W."/>
            <person name="Bruemmer F."/>
            <person name="Labrenz M."/>
            <person name="Spormann A.M."/>
            <person name="Op den Camp H."/>
            <person name="Overmann J."/>
            <person name="Amann R."/>
            <person name="Jetten M.S.M."/>
            <person name="Mascher T."/>
            <person name="Medema M.H."/>
            <person name="Devos D.P."/>
            <person name="Kaster A.-K."/>
            <person name="Ovreas L."/>
            <person name="Rohde M."/>
            <person name="Galperin M.Y."/>
            <person name="Jogler C."/>
        </authorList>
    </citation>
    <scope>NUCLEOTIDE SEQUENCE [LARGE SCALE GENOMIC DNA]</scope>
    <source>
        <strain evidence="3 4">ETA_A1</strain>
    </source>
</reference>
<dbReference type="KEGG" id="uli:ETAA1_45390"/>
<dbReference type="SUPFAM" id="SSF52980">
    <property type="entry name" value="Restriction endonuclease-like"/>
    <property type="match status" value="1"/>
</dbReference>
<organism evidence="3 4">
    <name type="scientific">Urbifossiella limnaea</name>
    <dbReference type="NCBI Taxonomy" id="2528023"/>
    <lineage>
        <taxon>Bacteria</taxon>
        <taxon>Pseudomonadati</taxon>
        <taxon>Planctomycetota</taxon>
        <taxon>Planctomycetia</taxon>
        <taxon>Gemmatales</taxon>
        <taxon>Gemmataceae</taxon>
        <taxon>Urbifossiella</taxon>
    </lineage>
</organism>
<protein>
    <recommendedName>
        <fullName evidence="2">Putative restriction endonuclease domain-containing protein</fullName>
    </recommendedName>
</protein>
<evidence type="ECO:0000256" key="1">
    <source>
        <dbReference type="SAM" id="MobiDB-lite"/>
    </source>
</evidence>
<evidence type="ECO:0000313" key="3">
    <source>
        <dbReference type="EMBL" id="QDU22556.1"/>
    </source>
</evidence>
<keyword evidence="4" id="KW-1185">Reference proteome</keyword>
<evidence type="ECO:0000259" key="2">
    <source>
        <dbReference type="Pfam" id="PF05685"/>
    </source>
</evidence>
<dbReference type="CDD" id="cd06260">
    <property type="entry name" value="DUF820-like"/>
    <property type="match status" value="1"/>
</dbReference>
<dbReference type="InterPro" id="IPR012296">
    <property type="entry name" value="Nuclease_put_TT1808"/>
</dbReference>
<dbReference type="RefSeq" id="WP_145242385.1">
    <property type="nucleotide sequence ID" value="NZ_CP036273.1"/>
</dbReference>
<name>A0A517XYG9_9BACT</name>
<sequence>MTTAAAPRPAPAPPLTSDDLLRMGDAGKGYELVRGRLQELNMSTESSRVGGEVHFHIRTFLARNPLGTVFPQETGFRCFAADPTDPGRVRKPDAAYVSYATLPPSRYKRDGFCEVVPDIVVEVISPKDLAREVDLKRDEWLRTGVKDVWVLNPDTETVLVCHGGGASELLRPGDTITSPVLLPGFAVAVADLFRFPPIPLQAPAAGGE</sequence>
<dbReference type="InterPro" id="IPR011335">
    <property type="entry name" value="Restrct_endonuc-II-like"/>
</dbReference>
<feature type="domain" description="Putative restriction endonuclease" evidence="2">
    <location>
        <begin position="19"/>
        <end position="190"/>
    </location>
</feature>
<dbReference type="Pfam" id="PF05685">
    <property type="entry name" value="Uma2"/>
    <property type="match status" value="1"/>
</dbReference>
<dbReference type="Proteomes" id="UP000319576">
    <property type="component" value="Chromosome"/>
</dbReference>
<dbReference type="PANTHER" id="PTHR34107:SF1">
    <property type="entry name" value="SLL0198 PROTEIN"/>
    <property type="match status" value="1"/>
</dbReference>